<feature type="non-terminal residue" evidence="2">
    <location>
        <position position="511"/>
    </location>
</feature>
<keyword evidence="3" id="KW-1185">Reference proteome</keyword>
<organism evidence="2 3">
    <name type="scientific">Tyto alba</name>
    <name type="common">Barn owl</name>
    <dbReference type="NCBI Taxonomy" id="56313"/>
    <lineage>
        <taxon>Eukaryota</taxon>
        <taxon>Metazoa</taxon>
        <taxon>Chordata</taxon>
        <taxon>Craniata</taxon>
        <taxon>Vertebrata</taxon>
        <taxon>Euteleostomi</taxon>
        <taxon>Archelosauria</taxon>
        <taxon>Archosauria</taxon>
        <taxon>Dinosauria</taxon>
        <taxon>Saurischia</taxon>
        <taxon>Theropoda</taxon>
        <taxon>Coelurosauria</taxon>
        <taxon>Aves</taxon>
        <taxon>Neognathae</taxon>
        <taxon>Neoaves</taxon>
        <taxon>Telluraves</taxon>
        <taxon>Strigiformes</taxon>
        <taxon>Tytonidae</taxon>
        <taxon>Tyto</taxon>
    </lineage>
</organism>
<evidence type="ECO:0000313" key="3">
    <source>
        <dbReference type="Proteomes" id="UP000054190"/>
    </source>
</evidence>
<evidence type="ECO:0000313" key="2">
    <source>
        <dbReference type="EMBL" id="KFV45726.1"/>
    </source>
</evidence>
<dbReference type="GO" id="GO:0000902">
    <property type="term" value="P:cell morphogenesis"/>
    <property type="evidence" value="ECO:0007669"/>
    <property type="project" value="TreeGrafter"/>
</dbReference>
<dbReference type="PANTHER" id="PTHR13944">
    <property type="entry name" value="AGAP007712-PA"/>
    <property type="match status" value="1"/>
</dbReference>
<accession>A0A093EVZ2</accession>
<dbReference type="AlphaFoldDB" id="A0A093EVZ2"/>
<dbReference type="EMBL" id="KK375432">
    <property type="protein sequence ID" value="KFV45726.1"/>
    <property type="molecule type" value="Genomic_DNA"/>
</dbReference>
<sequence length="511" mass="56033">GQVTIHAKFDKDIYLPEDAEFYFVYDGSLKRHIMFAERVSDNALRSIVPGHGCQEAVSVSVLMYTRGYSPVILGSCPVTYRENLSCKLTRFLVDHAECVTAATHKMLLDKFGIRIKDLQSLDNDLMMAIAHEELPSTWNIIGSCSEEPRHKETLLHLVMKLGLVKLSQFLAAQPGGSSALALPNEDGATPLDLALQNGHSKLVEVFTDFQGSHSLEVSRAEISEGACMQFVHSSGALTLTFSHTAQHLLESDIKLFRKYFWDRPLLHQVGSAGPGAEHSWGESTSSLMSGETAQSKLGRAFLAELSFRQLSSHMCPAETLSSPVCRRHSTLDILRKLKAPPTFSDATRLSAMLNRSDEVYANCMVVDQAGDLKTNYIHGDGVSSETCLNSTNSIPMAKSSSSPSLEENDQYRYVPNSGNQGPMKNEENAGLRHTASTSDPCGADSYLPFKTQGFIKDHGQFYADMKRRSTSLDDLEVDGRSGGVSDRSHIHYPPLASSEAMACSRDGLDLS</sequence>
<gene>
    <name evidence="2" type="ORF">N341_02685</name>
</gene>
<reference evidence="2 3" key="1">
    <citation type="submission" date="2014-04" db="EMBL/GenBank/DDBJ databases">
        <title>Genome evolution of avian class.</title>
        <authorList>
            <person name="Zhang G."/>
            <person name="Li C."/>
        </authorList>
    </citation>
    <scope>NUCLEOTIDE SEQUENCE [LARGE SCALE GENOMIC DNA]</scope>
    <source>
        <strain evidence="2">BGI_N341</strain>
    </source>
</reference>
<dbReference type="InterPro" id="IPR036770">
    <property type="entry name" value="Ankyrin_rpt-contain_sf"/>
</dbReference>
<dbReference type="Gene3D" id="1.25.40.20">
    <property type="entry name" value="Ankyrin repeat-containing domain"/>
    <property type="match status" value="1"/>
</dbReference>
<evidence type="ECO:0000256" key="1">
    <source>
        <dbReference type="SAM" id="MobiDB-lite"/>
    </source>
</evidence>
<dbReference type="GO" id="GO:0035023">
    <property type="term" value="P:regulation of Rho protein signal transduction"/>
    <property type="evidence" value="ECO:0007669"/>
    <property type="project" value="TreeGrafter"/>
</dbReference>
<feature type="region of interest" description="Disordered" evidence="1">
    <location>
        <begin position="393"/>
        <end position="437"/>
    </location>
</feature>
<dbReference type="InterPro" id="IPR051632">
    <property type="entry name" value="Rho_GEF"/>
</dbReference>
<proteinExistence type="predicted"/>
<dbReference type="SUPFAM" id="SSF48403">
    <property type="entry name" value="Ankyrin repeat"/>
    <property type="match status" value="1"/>
</dbReference>
<protein>
    <submittedName>
        <fullName evidence="2">Rho guanine nucleotide exchange factor 28</fullName>
    </submittedName>
</protein>
<feature type="region of interest" description="Disordered" evidence="1">
    <location>
        <begin position="468"/>
        <end position="492"/>
    </location>
</feature>
<dbReference type="PANTHER" id="PTHR13944:SF22">
    <property type="entry name" value="RHO GUANINE NUCLEOTIDE EXCHANGE FACTOR 28"/>
    <property type="match status" value="1"/>
</dbReference>
<dbReference type="Proteomes" id="UP000054190">
    <property type="component" value="Unassembled WGS sequence"/>
</dbReference>
<feature type="non-terminal residue" evidence="2">
    <location>
        <position position="1"/>
    </location>
</feature>
<name>A0A093EVZ2_TYTAL</name>